<name>A0A9P3LV92_9FUNG</name>
<evidence type="ECO:0000313" key="3">
    <source>
        <dbReference type="EMBL" id="GJJ71739.1"/>
    </source>
</evidence>
<dbReference type="InterPro" id="IPR036249">
    <property type="entry name" value="Thioredoxin-like_sf"/>
</dbReference>
<feature type="compositionally biased region" description="Basic and acidic residues" evidence="1">
    <location>
        <begin position="330"/>
        <end position="351"/>
    </location>
</feature>
<feature type="compositionally biased region" description="Acidic residues" evidence="1">
    <location>
        <begin position="352"/>
        <end position="370"/>
    </location>
</feature>
<feature type="domain" description="Thioredoxin" evidence="2">
    <location>
        <begin position="120"/>
        <end position="160"/>
    </location>
</feature>
<dbReference type="InterPro" id="IPR013766">
    <property type="entry name" value="Thioredoxin_domain"/>
</dbReference>
<comment type="caution">
    <text evidence="3">The sequence shown here is derived from an EMBL/GenBank/DDBJ whole genome shotgun (WGS) entry which is preliminary data.</text>
</comment>
<feature type="compositionally biased region" description="Basic and acidic residues" evidence="1">
    <location>
        <begin position="371"/>
        <end position="403"/>
    </location>
</feature>
<dbReference type="AlphaFoldDB" id="A0A9P3LV92"/>
<dbReference type="SUPFAM" id="SSF52833">
    <property type="entry name" value="Thioredoxin-like"/>
    <property type="match status" value="1"/>
</dbReference>
<organism evidence="3 4">
    <name type="scientific">Entomortierella parvispora</name>
    <dbReference type="NCBI Taxonomy" id="205924"/>
    <lineage>
        <taxon>Eukaryota</taxon>
        <taxon>Fungi</taxon>
        <taxon>Fungi incertae sedis</taxon>
        <taxon>Mucoromycota</taxon>
        <taxon>Mortierellomycotina</taxon>
        <taxon>Mortierellomycetes</taxon>
        <taxon>Mortierellales</taxon>
        <taxon>Mortierellaceae</taxon>
        <taxon>Entomortierella</taxon>
    </lineage>
</organism>
<accession>A0A9P3LV92</accession>
<feature type="region of interest" description="Disordered" evidence="1">
    <location>
        <begin position="313"/>
        <end position="403"/>
    </location>
</feature>
<evidence type="ECO:0000259" key="2">
    <source>
        <dbReference type="Pfam" id="PF00085"/>
    </source>
</evidence>
<evidence type="ECO:0000256" key="1">
    <source>
        <dbReference type="SAM" id="MobiDB-lite"/>
    </source>
</evidence>
<reference evidence="3" key="1">
    <citation type="submission" date="2021-11" db="EMBL/GenBank/DDBJ databases">
        <authorList>
            <person name="Herlambang A."/>
            <person name="Guo Y."/>
            <person name="Takashima Y."/>
            <person name="Nishizawa T."/>
        </authorList>
    </citation>
    <scope>NUCLEOTIDE SEQUENCE</scope>
    <source>
        <strain evidence="3">E1425</strain>
    </source>
</reference>
<evidence type="ECO:0000313" key="4">
    <source>
        <dbReference type="Proteomes" id="UP000827284"/>
    </source>
</evidence>
<sequence length="403" mass="46047">MTTQDTPLTKEEQFNNFYLETLHRPFKDQYDDKWQEEPFWAAVEVFKAQVKEIGYDDPLERLKSYQHRETFEKIRDSLKAGPPACLRPGWVSPYTGARIDVVSVLGAIHHVGGPKYEGKERIVLLDFWASWCGPCISLGLELSDLSEKLTGQVAIIGINNEGMLGRHPLMMGLKGVKEFINTKKENFRYSLYVDNVDEYIRDEVFRKTEYVALPCIVLVVDGEVSVAVRVTKRISSPKAFETHRSSVTRAHTVGEHLLPGEGAFHEPADVQKLFDACDDVLAWMKEKEAAQEKLALWQDGVVTAREIQLRGNPVEREMHRLMSKKKPKVTKKEKENNSTEKPEQTEKKAEGESEPSSESAPEEAAPEEEAPVEKEPVEEKEQEQKEEKKEQQRDTPKHTKDEL</sequence>
<dbReference type="Gene3D" id="3.40.30.10">
    <property type="entry name" value="Glutaredoxin"/>
    <property type="match status" value="1"/>
</dbReference>
<dbReference type="EMBL" id="BQFW01000006">
    <property type="protein sequence ID" value="GJJ71739.1"/>
    <property type="molecule type" value="Genomic_DNA"/>
</dbReference>
<keyword evidence="4" id="KW-1185">Reference proteome</keyword>
<dbReference type="Pfam" id="PF00085">
    <property type="entry name" value="Thioredoxin"/>
    <property type="match status" value="1"/>
</dbReference>
<dbReference type="OrthoDB" id="2121326at2759"/>
<reference evidence="3" key="2">
    <citation type="journal article" date="2022" name="Microbiol. Resour. Announc.">
        <title>Whole-Genome Sequence of Entomortierella parvispora E1425, a Mucoromycotan Fungus Associated with Burkholderiaceae-Related Endosymbiotic Bacteria.</title>
        <authorList>
            <person name="Herlambang A."/>
            <person name="Guo Y."/>
            <person name="Takashima Y."/>
            <person name="Narisawa K."/>
            <person name="Ohta H."/>
            <person name="Nishizawa T."/>
        </authorList>
    </citation>
    <scope>NUCLEOTIDE SEQUENCE</scope>
    <source>
        <strain evidence="3">E1425</strain>
    </source>
</reference>
<protein>
    <recommendedName>
        <fullName evidence="2">Thioredoxin domain-containing protein</fullName>
    </recommendedName>
</protein>
<proteinExistence type="predicted"/>
<dbReference type="Proteomes" id="UP000827284">
    <property type="component" value="Unassembled WGS sequence"/>
</dbReference>
<gene>
    <name evidence="3" type="ORF">EMPS_04096</name>
</gene>